<dbReference type="InterPro" id="IPR051910">
    <property type="entry name" value="ComF/GntX_DNA_util-trans"/>
</dbReference>
<dbReference type="SUPFAM" id="SSF53271">
    <property type="entry name" value="PRTase-like"/>
    <property type="match status" value="1"/>
</dbReference>
<proteinExistence type="inferred from homology"/>
<evidence type="ECO:0000313" key="4">
    <source>
        <dbReference type="Proteomes" id="UP000571817"/>
    </source>
</evidence>
<dbReference type="PANTHER" id="PTHR47505:SF1">
    <property type="entry name" value="DNA UTILIZATION PROTEIN YHGH"/>
    <property type="match status" value="1"/>
</dbReference>
<dbReference type="RefSeq" id="WP_179479573.1">
    <property type="nucleotide sequence ID" value="NZ_JACCFW010000001.1"/>
</dbReference>
<gene>
    <name evidence="3" type="ORF">HNR15_000946</name>
</gene>
<protein>
    <submittedName>
        <fullName evidence="3">Putative amidophosphoribosyltransferase</fullName>
    </submittedName>
</protein>
<keyword evidence="3" id="KW-0328">Glycosyltransferase</keyword>
<dbReference type="InterPro" id="IPR029057">
    <property type="entry name" value="PRTase-like"/>
</dbReference>
<keyword evidence="3" id="KW-0808">Transferase</keyword>
<keyword evidence="4" id="KW-1185">Reference proteome</keyword>
<evidence type="ECO:0000313" key="3">
    <source>
        <dbReference type="EMBL" id="NYJ73983.1"/>
    </source>
</evidence>
<feature type="domain" description="Phosphoribosyltransferase" evidence="2">
    <location>
        <begin position="188"/>
        <end position="233"/>
    </location>
</feature>
<dbReference type="InterPro" id="IPR000836">
    <property type="entry name" value="PRTase_dom"/>
</dbReference>
<dbReference type="Proteomes" id="UP000571817">
    <property type="component" value="Unassembled WGS sequence"/>
</dbReference>
<accession>A0A853DDA7</accession>
<evidence type="ECO:0000256" key="1">
    <source>
        <dbReference type="ARBA" id="ARBA00008007"/>
    </source>
</evidence>
<dbReference type="CDD" id="cd06223">
    <property type="entry name" value="PRTases_typeI"/>
    <property type="match status" value="1"/>
</dbReference>
<name>A0A853DDA7_9MICO</name>
<comment type="caution">
    <text evidence="3">The sequence shown here is derived from an EMBL/GenBank/DDBJ whole genome shotgun (WGS) entry which is preliminary data.</text>
</comment>
<evidence type="ECO:0000259" key="2">
    <source>
        <dbReference type="Pfam" id="PF00156"/>
    </source>
</evidence>
<reference evidence="3 4" key="1">
    <citation type="submission" date="2020-07" db="EMBL/GenBank/DDBJ databases">
        <title>Sequencing the genomes of 1000 actinobacteria strains.</title>
        <authorList>
            <person name="Klenk H.-P."/>
        </authorList>
    </citation>
    <scope>NUCLEOTIDE SEQUENCE [LARGE SCALE GENOMIC DNA]</scope>
    <source>
        <strain evidence="3 4">DSM 29531</strain>
    </source>
</reference>
<comment type="similarity">
    <text evidence="1">Belongs to the ComF/GntX family.</text>
</comment>
<dbReference type="EMBL" id="JACCFW010000001">
    <property type="protein sequence ID" value="NYJ73983.1"/>
    <property type="molecule type" value="Genomic_DNA"/>
</dbReference>
<dbReference type="Gene3D" id="3.40.50.2020">
    <property type="match status" value="1"/>
</dbReference>
<sequence length="264" mass="27682">MRWVEELLDLVAPRRCAGCDAAGARVCGGCAGELSAALGPVSIRVRPSPEPEGFPPTWAQGIYAGVLAQVLRCYKDDDRPDLVQCCAPFVRGALCGCLHEDSAVRDAMLAGTLAVTTVPSSARALRTRGRDPLWDLVTRALARHDGVLPPPVRLLRVTRRTRDQAGLDATARAGNLSGAMRVRDDVDPLIGGRVVIVFDDIVTTGSTLVEAARALGSAGASHVVACTIAATPRAGYRQGMERTVGTLRAAALPRPSSRGGDPSA</sequence>
<dbReference type="AlphaFoldDB" id="A0A853DDA7"/>
<dbReference type="Pfam" id="PF00156">
    <property type="entry name" value="Pribosyltran"/>
    <property type="match status" value="1"/>
</dbReference>
<dbReference type="GO" id="GO:0016757">
    <property type="term" value="F:glycosyltransferase activity"/>
    <property type="evidence" value="ECO:0007669"/>
    <property type="project" value="UniProtKB-KW"/>
</dbReference>
<organism evidence="3 4">
    <name type="scientific">Allobranchiibius huperziae</name>
    <dbReference type="NCBI Taxonomy" id="1874116"/>
    <lineage>
        <taxon>Bacteria</taxon>
        <taxon>Bacillati</taxon>
        <taxon>Actinomycetota</taxon>
        <taxon>Actinomycetes</taxon>
        <taxon>Micrococcales</taxon>
        <taxon>Dermacoccaceae</taxon>
        <taxon>Allobranchiibius</taxon>
    </lineage>
</organism>
<dbReference type="PANTHER" id="PTHR47505">
    <property type="entry name" value="DNA UTILIZATION PROTEIN YHGH"/>
    <property type="match status" value="1"/>
</dbReference>